<protein>
    <submittedName>
        <fullName evidence="2">DUF3794 domain-containing protein</fullName>
    </submittedName>
</protein>
<reference evidence="2" key="1">
    <citation type="submission" date="2020-10" db="EMBL/GenBank/DDBJ databases">
        <authorList>
            <person name="Gilroy R."/>
        </authorList>
    </citation>
    <scope>NUCLEOTIDE SEQUENCE</scope>
    <source>
        <strain evidence="2">CHK157-1446</strain>
    </source>
</reference>
<dbReference type="Pfam" id="PF12673">
    <property type="entry name" value="SipL"/>
    <property type="match status" value="1"/>
</dbReference>
<evidence type="ECO:0000313" key="2">
    <source>
        <dbReference type="EMBL" id="HIS24792.1"/>
    </source>
</evidence>
<organism evidence="2 3">
    <name type="scientific">Candidatus Faeciplasma gallinarum</name>
    <dbReference type="NCBI Taxonomy" id="2840799"/>
    <lineage>
        <taxon>Bacteria</taxon>
        <taxon>Bacillati</taxon>
        <taxon>Bacillota</taxon>
        <taxon>Clostridia</taxon>
        <taxon>Eubacteriales</taxon>
        <taxon>Oscillospiraceae</taxon>
        <taxon>Oscillospiraceae incertae sedis</taxon>
        <taxon>Candidatus Faeciplasma</taxon>
    </lineage>
</organism>
<feature type="domain" description="SipL SPOCS" evidence="1">
    <location>
        <begin position="187"/>
        <end position="269"/>
    </location>
</feature>
<dbReference type="InterPro" id="IPR024300">
    <property type="entry name" value="SipL_SPOCS_dom"/>
</dbReference>
<comment type="caution">
    <text evidence="2">The sequence shown here is derived from an EMBL/GenBank/DDBJ whole genome shotgun (WGS) entry which is preliminary data.</text>
</comment>
<reference evidence="2" key="2">
    <citation type="journal article" date="2021" name="PeerJ">
        <title>Extensive microbial diversity within the chicken gut microbiome revealed by metagenomics and culture.</title>
        <authorList>
            <person name="Gilroy R."/>
            <person name="Ravi A."/>
            <person name="Getino M."/>
            <person name="Pursley I."/>
            <person name="Horton D.L."/>
            <person name="Alikhan N.F."/>
            <person name="Baker D."/>
            <person name="Gharbi K."/>
            <person name="Hall N."/>
            <person name="Watson M."/>
            <person name="Adriaenssens E.M."/>
            <person name="Foster-Nyarko E."/>
            <person name="Jarju S."/>
            <person name="Secka A."/>
            <person name="Antonio M."/>
            <person name="Oren A."/>
            <person name="Chaudhuri R.R."/>
            <person name="La Ragione R."/>
            <person name="Hildebrand F."/>
            <person name="Pallen M.J."/>
        </authorList>
    </citation>
    <scope>NUCLEOTIDE SEQUENCE</scope>
    <source>
        <strain evidence="2">CHK157-1446</strain>
    </source>
</reference>
<dbReference type="Proteomes" id="UP000823982">
    <property type="component" value="Unassembled WGS sequence"/>
</dbReference>
<evidence type="ECO:0000313" key="3">
    <source>
        <dbReference type="Proteomes" id="UP000823982"/>
    </source>
</evidence>
<sequence>MDYKLIRENFTVKKTLFDGTVQQSVELDYILPDYYPEIYKVLNLRILPAVTKQSLNLTKLEYELSAKVRLVYVSESGEISAVEQVLSYGKTQELPVAAQSPGVCIQPYTESASCRVVNKRRVDVRGIITIAVNVTSDDIRQAVSGAQGGGIQLKKTLITYPARRVAVTKRVTVVDDAELGLSHPPLKTVIRADACITSFDKKVLSGKLLTKGEAEVSLLYVPYVTEGSGEDATPQNIKFSVPFSQISDVEGLDERYDLITDASVSSCEITPSTKGANPAVSCELGIEIRCLAMRFESAELATDAFSTVCEAALETDTESIECIPVPINETHRQKSSLTYYDGEIRAVIYAGAEVGRIAVQSLKNGDTVLSGRVTMYAYAQNETGMPVYLETTEEIEHKIARGSKEICRSAQVNASVSAASFNLTSSNALEISADIKLSGYLYEESEQSFISGIILDETKPIQTDKDVAIKLYYAQKDDQPWEIAKSCHASVSAIMEENELEGERLTEPKMILIPIVD</sequence>
<evidence type="ECO:0000259" key="1">
    <source>
        <dbReference type="Pfam" id="PF12673"/>
    </source>
</evidence>
<dbReference type="EMBL" id="DVIR01000047">
    <property type="protein sequence ID" value="HIS24792.1"/>
    <property type="molecule type" value="Genomic_DNA"/>
</dbReference>
<proteinExistence type="predicted"/>
<name>A0A9D1JHU2_9FIRM</name>
<gene>
    <name evidence="2" type="ORF">IAD01_05245</name>
</gene>
<dbReference type="AlphaFoldDB" id="A0A9D1JHU2"/>
<accession>A0A9D1JHU2</accession>